<keyword evidence="8" id="KW-0625">Polysaccharide transport</keyword>
<feature type="domain" description="Soluble ligand binding" evidence="17">
    <location>
        <begin position="393"/>
        <end position="436"/>
    </location>
</feature>
<dbReference type="Gene3D" id="3.10.560.10">
    <property type="entry name" value="Outer membrane lipoprotein wza domain like"/>
    <property type="match status" value="6"/>
</dbReference>
<evidence type="ECO:0000256" key="13">
    <source>
        <dbReference type="ARBA" id="ARBA00023237"/>
    </source>
</evidence>
<evidence type="ECO:0000256" key="3">
    <source>
        <dbReference type="ARBA" id="ARBA00022448"/>
    </source>
</evidence>
<feature type="signal peptide" evidence="15">
    <location>
        <begin position="1"/>
        <end position="23"/>
    </location>
</feature>
<evidence type="ECO:0000256" key="15">
    <source>
        <dbReference type="SAM" id="SignalP"/>
    </source>
</evidence>
<comment type="subcellular location">
    <subcellularLocation>
        <location evidence="1">Cell outer membrane</location>
        <topology evidence="1">Multi-pass membrane protein</topology>
    </subcellularLocation>
</comment>
<accession>A0ABS7EJE6</accession>
<keyword evidence="6" id="KW-0812">Transmembrane</keyword>
<evidence type="ECO:0000259" key="17">
    <source>
        <dbReference type="Pfam" id="PF10531"/>
    </source>
</evidence>
<protein>
    <submittedName>
        <fullName evidence="19">SLBB domain-containing protein</fullName>
    </submittedName>
</protein>
<feature type="domain" description="SLBB" evidence="18">
    <location>
        <begin position="497"/>
        <end position="576"/>
    </location>
</feature>
<name>A0ABS7EJE6_9GAMM</name>
<dbReference type="InterPro" id="IPR054765">
    <property type="entry name" value="SLBB_dom"/>
</dbReference>
<keyword evidence="7 15" id="KW-0732">Signal</keyword>
<dbReference type="Pfam" id="PF10531">
    <property type="entry name" value="SLBB"/>
    <property type="match status" value="5"/>
</dbReference>
<evidence type="ECO:0000256" key="11">
    <source>
        <dbReference type="ARBA" id="ARBA00023136"/>
    </source>
</evidence>
<evidence type="ECO:0000256" key="1">
    <source>
        <dbReference type="ARBA" id="ARBA00004571"/>
    </source>
</evidence>
<evidence type="ECO:0000256" key="2">
    <source>
        <dbReference type="ARBA" id="ARBA00009450"/>
    </source>
</evidence>
<dbReference type="EMBL" id="JAHZSS010000023">
    <property type="protein sequence ID" value="MBW8192477.1"/>
    <property type="molecule type" value="Genomic_DNA"/>
</dbReference>
<dbReference type="PANTHER" id="PTHR33619:SF3">
    <property type="entry name" value="POLYSACCHARIDE EXPORT PROTEIN GFCE-RELATED"/>
    <property type="match status" value="1"/>
</dbReference>
<evidence type="ECO:0000259" key="18">
    <source>
        <dbReference type="Pfam" id="PF22461"/>
    </source>
</evidence>
<feature type="domain" description="Soluble ligand binding" evidence="17">
    <location>
        <begin position="298"/>
        <end position="349"/>
    </location>
</feature>
<keyword evidence="20" id="KW-1185">Reference proteome</keyword>
<evidence type="ECO:0000256" key="9">
    <source>
        <dbReference type="ARBA" id="ARBA00023065"/>
    </source>
</evidence>
<reference evidence="19" key="1">
    <citation type="submission" date="2021-07" db="EMBL/GenBank/DDBJ databases">
        <title>Neiella marina sp. nov., isolated from the intestinal content of sea cucumber Apostichopus japonicus.</title>
        <authorList>
            <person name="Bai X."/>
        </authorList>
    </citation>
    <scope>NUCLEOTIDE SEQUENCE</scope>
    <source>
        <strain evidence="19">126</strain>
    </source>
</reference>
<feature type="domain" description="Soluble ligand binding" evidence="17">
    <location>
        <begin position="210"/>
        <end position="257"/>
    </location>
</feature>
<dbReference type="Proteomes" id="UP001166251">
    <property type="component" value="Unassembled WGS sequence"/>
</dbReference>
<keyword evidence="5" id="KW-0762">Sugar transport</keyword>
<keyword evidence="10" id="KW-0626">Porin</keyword>
<feature type="domain" description="Soluble ligand binding" evidence="17">
    <location>
        <begin position="592"/>
        <end position="635"/>
    </location>
</feature>
<feature type="chain" id="PRO_5047016585" evidence="15">
    <location>
        <begin position="24"/>
        <end position="702"/>
    </location>
</feature>
<dbReference type="InterPro" id="IPR019554">
    <property type="entry name" value="Soluble_ligand-bd"/>
</dbReference>
<feature type="domain" description="Soluble ligand binding" evidence="17">
    <location>
        <begin position="103"/>
        <end position="150"/>
    </location>
</feature>
<feature type="domain" description="Polysaccharide export protein N-terminal" evidence="16">
    <location>
        <begin position="27"/>
        <end position="88"/>
    </location>
</feature>
<evidence type="ECO:0000256" key="6">
    <source>
        <dbReference type="ARBA" id="ARBA00022692"/>
    </source>
</evidence>
<evidence type="ECO:0000259" key="16">
    <source>
        <dbReference type="Pfam" id="PF02563"/>
    </source>
</evidence>
<evidence type="ECO:0000256" key="10">
    <source>
        <dbReference type="ARBA" id="ARBA00023114"/>
    </source>
</evidence>
<evidence type="ECO:0000313" key="19">
    <source>
        <dbReference type="EMBL" id="MBW8192477.1"/>
    </source>
</evidence>
<dbReference type="Pfam" id="PF22461">
    <property type="entry name" value="SLBB_2"/>
    <property type="match status" value="1"/>
</dbReference>
<evidence type="ECO:0000256" key="4">
    <source>
        <dbReference type="ARBA" id="ARBA00022452"/>
    </source>
</evidence>
<evidence type="ECO:0000256" key="7">
    <source>
        <dbReference type="ARBA" id="ARBA00022729"/>
    </source>
</evidence>
<organism evidence="19 20">
    <name type="scientific">Neiella holothuriorum</name>
    <dbReference type="NCBI Taxonomy" id="2870530"/>
    <lineage>
        <taxon>Bacteria</taxon>
        <taxon>Pseudomonadati</taxon>
        <taxon>Pseudomonadota</taxon>
        <taxon>Gammaproteobacteria</taxon>
        <taxon>Alteromonadales</taxon>
        <taxon>Echinimonadaceae</taxon>
        <taxon>Neiella</taxon>
    </lineage>
</organism>
<dbReference type="InterPro" id="IPR003715">
    <property type="entry name" value="Poly_export_N"/>
</dbReference>
<evidence type="ECO:0000256" key="14">
    <source>
        <dbReference type="ARBA" id="ARBA00023288"/>
    </source>
</evidence>
<dbReference type="Pfam" id="PF02563">
    <property type="entry name" value="Poly_export"/>
    <property type="match status" value="1"/>
</dbReference>
<keyword evidence="14" id="KW-0449">Lipoprotein</keyword>
<proteinExistence type="inferred from homology"/>
<keyword evidence="13" id="KW-0998">Cell outer membrane</keyword>
<sequence>MNNNAKCLWLMLCLMLPSGIVLAGSELIQSGYQIQIVMPGEPSFTQPFEVDRAGRLQLPEVGAVPVAELDEVQMAQAVTQALSLAYRDLSGLKVYVAAERIRIQVMGYVQTPGEITMEVDAGVQIALQQAGGLRPGAQLDRMQLRRAGEQQVFDYKQYLDSGDLNALPKLKSLDTIFVPASSKIGNVATVFDPVALNDKGDAAETRTAIKVFGEVFKPGSFSFRQNASLVDMLMRAGGVTRYASVEQVRVIIDGQPMLFNLTQYLDTGNEALMPQLQPGTTIFVPKQQEEIKAGANTVYVMGEVFKPGAYEGHNDAGFLDVLANAGGPTRFAETRQIRVIRQGGDIEAFDLLAYTEGINANLPQIAAGDAIFVPEKTDLNEKSWTKVAPNRAVQVMGEVNRPGRFEWSDEMSLMDLLAHAGGPKRNADTANIQIVIALEDGKTDTVRFNLNHFLSGKMVREQLPAIAAGSLVMVPELPDDPSDNKSQWVRQASDDSIYVFGQVGAPGRYRFDPEMHFLDILAAADGPNGNADISNVRISHRNGKRAKISKLDLGLYFETGDENLLPNVIPGDSIYIPEKDRPWLAESKESTVRVLGAVGKPGRYRFNDDMTLLDLLAEAGGINDNSYPEKITVVNLSCCRDQARSFDLLAFSQTGNFAMLPVLRAGDTVYVPSEKDSDWFKARQGLEDIFRVVSISALLGFI</sequence>
<dbReference type="InterPro" id="IPR049712">
    <property type="entry name" value="Poly_export"/>
</dbReference>
<comment type="caution">
    <text evidence="19">The sequence shown here is derived from an EMBL/GenBank/DDBJ whole genome shotgun (WGS) entry which is preliminary data.</text>
</comment>
<evidence type="ECO:0000256" key="5">
    <source>
        <dbReference type="ARBA" id="ARBA00022597"/>
    </source>
</evidence>
<dbReference type="PANTHER" id="PTHR33619">
    <property type="entry name" value="POLYSACCHARIDE EXPORT PROTEIN GFCE-RELATED"/>
    <property type="match status" value="1"/>
</dbReference>
<keyword evidence="4" id="KW-1134">Transmembrane beta strand</keyword>
<keyword evidence="9" id="KW-0406">Ion transport</keyword>
<evidence type="ECO:0000256" key="8">
    <source>
        <dbReference type="ARBA" id="ARBA00023047"/>
    </source>
</evidence>
<comment type="similarity">
    <text evidence="2">Belongs to the BexD/CtrA/VexA family.</text>
</comment>
<evidence type="ECO:0000313" key="20">
    <source>
        <dbReference type="Proteomes" id="UP001166251"/>
    </source>
</evidence>
<keyword evidence="11" id="KW-0472">Membrane</keyword>
<keyword evidence="12" id="KW-0564">Palmitate</keyword>
<evidence type="ECO:0000256" key="12">
    <source>
        <dbReference type="ARBA" id="ARBA00023139"/>
    </source>
</evidence>
<dbReference type="RefSeq" id="WP_220105099.1">
    <property type="nucleotide sequence ID" value="NZ_JAHZSS010000023.1"/>
</dbReference>
<gene>
    <name evidence="19" type="ORF">K0504_15670</name>
</gene>
<keyword evidence="3" id="KW-0813">Transport</keyword>